<dbReference type="Gene3D" id="1.10.510.10">
    <property type="entry name" value="Transferase(Phosphotransferase) domain 1"/>
    <property type="match status" value="1"/>
</dbReference>
<accession>A0A5J4VV29</accession>
<keyword evidence="2" id="KW-0808">Transferase</keyword>
<evidence type="ECO:0000313" key="2">
    <source>
        <dbReference type="EMBL" id="KAA6386139.1"/>
    </source>
</evidence>
<reference evidence="2 3" key="1">
    <citation type="submission" date="2019-03" db="EMBL/GenBank/DDBJ databases">
        <title>Single cell metagenomics reveals metabolic interactions within the superorganism composed of flagellate Streblomastix strix and complex community of Bacteroidetes bacteria on its surface.</title>
        <authorList>
            <person name="Treitli S.C."/>
            <person name="Kolisko M."/>
            <person name="Husnik F."/>
            <person name="Keeling P."/>
            <person name="Hampl V."/>
        </authorList>
    </citation>
    <scope>NUCLEOTIDE SEQUENCE [LARGE SCALE GENOMIC DNA]</scope>
    <source>
        <strain evidence="2">ST1C</strain>
    </source>
</reference>
<feature type="compositionally biased region" description="Polar residues" evidence="1">
    <location>
        <begin position="145"/>
        <end position="164"/>
    </location>
</feature>
<organism evidence="2 3">
    <name type="scientific">Streblomastix strix</name>
    <dbReference type="NCBI Taxonomy" id="222440"/>
    <lineage>
        <taxon>Eukaryota</taxon>
        <taxon>Metamonada</taxon>
        <taxon>Preaxostyla</taxon>
        <taxon>Oxymonadida</taxon>
        <taxon>Streblomastigidae</taxon>
        <taxon>Streblomastix</taxon>
    </lineage>
</organism>
<sequence length="225" mass="26137">MKDGIVVKPSMKGKFRGTVRYASINAHRKRELGRNDDLMSLIYIFVEFYTGSLPWVSINDPEEVLRLKELYQGGGLLAKLPPEFMSFEDHILSLDYITEPDYQQLTLILYKIASNNDIDIDATFDWEKEMQIMREIKRQEKQAEQNKIQFQGSHSNENTKSTPDTFKDLLNPFSQAVSEKTKPNNNAPSTQSTRKQSGSDRYDQDFNSLSLIDMIKWRQNKQQID</sequence>
<dbReference type="AlphaFoldDB" id="A0A5J4VV29"/>
<dbReference type="EMBL" id="SNRW01004946">
    <property type="protein sequence ID" value="KAA6386139.1"/>
    <property type="molecule type" value="Genomic_DNA"/>
</dbReference>
<dbReference type="PANTHER" id="PTHR11909">
    <property type="entry name" value="CASEIN KINASE-RELATED"/>
    <property type="match status" value="1"/>
</dbReference>
<dbReference type="InterPro" id="IPR050235">
    <property type="entry name" value="CK1_Ser-Thr_kinase"/>
</dbReference>
<proteinExistence type="predicted"/>
<keyword evidence="2" id="KW-0418">Kinase</keyword>
<name>A0A5J4VV29_9EUKA</name>
<dbReference type="GO" id="GO:0016301">
    <property type="term" value="F:kinase activity"/>
    <property type="evidence" value="ECO:0007669"/>
    <property type="project" value="UniProtKB-KW"/>
</dbReference>
<comment type="caution">
    <text evidence="2">The sequence shown here is derived from an EMBL/GenBank/DDBJ whole genome shotgun (WGS) entry which is preliminary data.</text>
</comment>
<dbReference type="InterPro" id="IPR011009">
    <property type="entry name" value="Kinase-like_dom_sf"/>
</dbReference>
<feature type="region of interest" description="Disordered" evidence="1">
    <location>
        <begin position="143"/>
        <end position="204"/>
    </location>
</feature>
<gene>
    <name evidence="2" type="ORF">EZS28_018334</name>
</gene>
<dbReference type="SUPFAM" id="SSF56112">
    <property type="entry name" value="Protein kinase-like (PK-like)"/>
    <property type="match status" value="1"/>
</dbReference>
<evidence type="ECO:0000313" key="3">
    <source>
        <dbReference type="Proteomes" id="UP000324800"/>
    </source>
</evidence>
<dbReference type="Proteomes" id="UP000324800">
    <property type="component" value="Unassembled WGS sequence"/>
</dbReference>
<protein>
    <submittedName>
        <fullName evidence="2">Putative tau-tubulin kinase 2</fullName>
    </submittedName>
</protein>
<feature type="compositionally biased region" description="Polar residues" evidence="1">
    <location>
        <begin position="172"/>
        <end position="196"/>
    </location>
</feature>
<evidence type="ECO:0000256" key="1">
    <source>
        <dbReference type="SAM" id="MobiDB-lite"/>
    </source>
</evidence>